<organism evidence="1 2">
    <name type="scientific">Deefgea salmonis</name>
    <dbReference type="NCBI Taxonomy" id="2875502"/>
    <lineage>
        <taxon>Bacteria</taxon>
        <taxon>Pseudomonadati</taxon>
        <taxon>Pseudomonadota</taxon>
        <taxon>Betaproteobacteria</taxon>
        <taxon>Neisseriales</taxon>
        <taxon>Chitinibacteraceae</taxon>
        <taxon>Deefgea</taxon>
    </lineage>
</organism>
<dbReference type="Proteomes" id="UP001198034">
    <property type="component" value="Unassembled WGS sequence"/>
</dbReference>
<dbReference type="RefSeq" id="WP_226765023.1">
    <property type="nucleotide sequence ID" value="NZ_JAJAWG010000012.1"/>
</dbReference>
<reference evidence="1 2" key="1">
    <citation type="submission" date="2021-10" db="EMBL/GenBank/DDBJ databases">
        <authorList>
            <person name="Chen M."/>
        </authorList>
    </citation>
    <scope>NUCLEOTIDE SEQUENCE [LARGE SCALE GENOMIC DNA]</scope>
    <source>
        <strain evidence="1 2">H3-26</strain>
    </source>
</reference>
<evidence type="ECO:0000313" key="1">
    <source>
        <dbReference type="EMBL" id="MCB5197324.1"/>
    </source>
</evidence>
<keyword evidence="2" id="KW-1185">Reference proteome</keyword>
<accession>A0ABS8BP27</accession>
<dbReference type="EMBL" id="JAJAWG010000012">
    <property type="protein sequence ID" value="MCB5197324.1"/>
    <property type="molecule type" value="Genomic_DNA"/>
</dbReference>
<protein>
    <submittedName>
        <fullName evidence="1">Uncharacterized protein</fullName>
    </submittedName>
</protein>
<name>A0ABS8BP27_9NEIS</name>
<evidence type="ECO:0000313" key="2">
    <source>
        <dbReference type="Proteomes" id="UP001198034"/>
    </source>
</evidence>
<sequence>MPRAIAMPTLKVPSVSRVHPLSARTSAADSQAWQAEIAAAKQRSAPNRVLAAQRVDLQSKPISTFPHLSSMLIQQMQPNRGVSQARMMAYQAVADDSSTEVGQRVDLLA</sequence>
<comment type="caution">
    <text evidence="1">The sequence shown here is derived from an EMBL/GenBank/DDBJ whole genome shotgun (WGS) entry which is preliminary data.</text>
</comment>
<gene>
    <name evidence="1" type="ORF">LG219_13735</name>
</gene>
<proteinExistence type="predicted"/>